<proteinExistence type="predicted"/>
<name>A0A4Y2U103_ARAVE</name>
<evidence type="ECO:0000313" key="2">
    <source>
        <dbReference type="Proteomes" id="UP000499080"/>
    </source>
</evidence>
<evidence type="ECO:0000313" key="1">
    <source>
        <dbReference type="EMBL" id="GBO06193.1"/>
    </source>
</evidence>
<protein>
    <submittedName>
        <fullName evidence="1">Uncharacterized protein</fullName>
    </submittedName>
</protein>
<dbReference type="AlphaFoldDB" id="A0A4Y2U103"/>
<reference evidence="1 2" key="1">
    <citation type="journal article" date="2019" name="Sci. Rep.">
        <title>Orb-weaving spider Araneus ventricosus genome elucidates the spidroin gene catalogue.</title>
        <authorList>
            <person name="Kono N."/>
            <person name="Nakamura H."/>
            <person name="Ohtoshi R."/>
            <person name="Moran D.A.P."/>
            <person name="Shinohara A."/>
            <person name="Yoshida Y."/>
            <person name="Fujiwara M."/>
            <person name="Mori M."/>
            <person name="Tomita M."/>
            <person name="Arakawa K."/>
        </authorList>
    </citation>
    <scope>NUCLEOTIDE SEQUENCE [LARGE SCALE GENOMIC DNA]</scope>
</reference>
<dbReference type="EMBL" id="BGPR01032606">
    <property type="protein sequence ID" value="GBO06193.1"/>
    <property type="molecule type" value="Genomic_DNA"/>
</dbReference>
<comment type="caution">
    <text evidence="1">The sequence shown here is derived from an EMBL/GenBank/DDBJ whole genome shotgun (WGS) entry which is preliminary data.</text>
</comment>
<dbReference type="Proteomes" id="UP000499080">
    <property type="component" value="Unassembled WGS sequence"/>
</dbReference>
<sequence>MSLRQCPMTEGRWSWVADGISRKGDGISNREGWGGERNRPPPYQLHLQWWPARVMCFNCKKKIHPYKEPNLQRMLLQELLEGNLLKATVFIAQMRRPFSIEFGSSRTAWHFHDRVFSVGLRSPSIQNWGNRVLALL</sequence>
<accession>A0A4Y2U103</accession>
<organism evidence="1 2">
    <name type="scientific">Araneus ventricosus</name>
    <name type="common">Orbweaver spider</name>
    <name type="synonym">Epeira ventricosa</name>
    <dbReference type="NCBI Taxonomy" id="182803"/>
    <lineage>
        <taxon>Eukaryota</taxon>
        <taxon>Metazoa</taxon>
        <taxon>Ecdysozoa</taxon>
        <taxon>Arthropoda</taxon>
        <taxon>Chelicerata</taxon>
        <taxon>Arachnida</taxon>
        <taxon>Araneae</taxon>
        <taxon>Araneomorphae</taxon>
        <taxon>Entelegynae</taxon>
        <taxon>Araneoidea</taxon>
        <taxon>Araneidae</taxon>
        <taxon>Araneus</taxon>
    </lineage>
</organism>
<gene>
    <name evidence="1" type="ORF">AVEN_78026_1</name>
</gene>
<keyword evidence="2" id="KW-1185">Reference proteome</keyword>